<evidence type="ECO:0000313" key="1">
    <source>
        <dbReference type="EMBL" id="GAA4040765.1"/>
    </source>
</evidence>
<reference evidence="2" key="1">
    <citation type="journal article" date="2019" name="Int. J. Syst. Evol. Microbiol.">
        <title>The Global Catalogue of Microorganisms (GCM) 10K type strain sequencing project: providing services to taxonomists for standard genome sequencing and annotation.</title>
        <authorList>
            <consortium name="The Broad Institute Genomics Platform"/>
            <consortium name="The Broad Institute Genome Sequencing Center for Infectious Disease"/>
            <person name="Wu L."/>
            <person name="Ma J."/>
        </authorList>
    </citation>
    <scope>NUCLEOTIDE SEQUENCE [LARGE SCALE GENOMIC DNA]</scope>
    <source>
        <strain evidence="2">JCM 17564</strain>
    </source>
</reference>
<protein>
    <submittedName>
        <fullName evidence="1">Uncharacterized protein</fullName>
    </submittedName>
</protein>
<name>A0ABP7UD86_9SPHN</name>
<comment type="caution">
    <text evidence="1">The sequence shown here is derived from an EMBL/GenBank/DDBJ whole genome shotgun (WGS) entry which is preliminary data.</text>
</comment>
<dbReference type="EMBL" id="BAABBR010000001">
    <property type="protein sequence ID" value="GAA4040765.1"/>
    <property type="molecule type" value="Genomic_DNA"/>
</dbReference>
<sequence length="94" mass="9843">MRPFVGNPTDGGPFVPQRLYLSSDVVSNALASDPTFTGRDDASSEGADDKAALTIKAARCRRLAAGISDTQAADVLSSMARSYQAAADRLGKHD</sequence>
<proteinExistence type="predicted"/>
<evidence type="ECO:0000313" key="2">
    <source>
        <dbReference type="Proteomes" id="UP001424459"/>
    </source>
</evidence>
<keyword evidence="2" id="KW-1185">Reference proteome</keyword>
<gene>
    <name evidence="1" type="ORF">GCM10022281_22150</name>
</gene>
<accession>A0ABP7UD86</accession>
<organism evidence="1 2">
    <name type="scientific">Sphingomonas rosea</name>
    <dbReference type="NCBI Taxonomy" id="335605"/>
    <lineage>
        <taxon>Bacteria</taxon>
        <taxon>Pseudomonadati</taxon>
        <taxon>Pseudomonadota</taxon>
        <taxon>Alphaproteobacteria</taxon>
        <taxon>Sphingomonadales</taxon>
        <taxon>Sphingomonadaceae</taxon>
        <taxon>Sphingomonas</taxon>
    </lineage>
</organism>
<dbReference type="Proteomes" id="UP001424459">
    <property type="component" value="Unassembled WGS sequence"/>
</dbReference>